<dbReference type="PANTHER" id="PTHR13621:SF2">
    <property type="entry name" value="PROLINE-RICH PROTEIN PRCC"/>
    <property type="match status" value="1"/>
</dbReference>
<dbReference type="GO" id="GO:0005634">
    <property type="term" value="C:nucleus"/>
    <property type="evidence" value="ECO:0007669"/>
    <property type="project" value="TreeGrafter"/>
</dbReference>
<evidence type="ECO:0000313" key="3">
    <source>
        <dbReference type="EMBL" id="TFY72654.1"/>
    </source>
</evidence>
<feature type="compositionally biased region" description="Low complexity" evidence="2">
    <location>
        <begin position="26"/>
        <end position="53"/>
    </location>
</feature>
<dbReference type="Proteomes" id="UP000298327">
    <property type="component" value="Unassembled WGS sequence"/>
</dbReference>
<dbReference type="PANTHER" id="PTHR13621">
    <property type="entry name" value="PROLINE-RICH PROTEIN PRCC"/>
    <property type="match status" value="1"/>
</dbReference>
<dbReference type="EMBL" id="SEOQ01000008">
    <property type="protein sequence ID" value="TFY72654.1"/>
    <property type="molecule type" value="Genomic_DNA"/>
</dbReference>
<proteinExistence type="predicted"/>
<feature type="compositionally biased region" description="Low complexity" evidence="2">
    <location>
        <begin position="172"/>
        <end position="183"/>
    </location>
</feature>
<feature type="compositionally biased region" description="Acidic residues" evidence="2">
    <location>
        <begin position="152"/>
        <end position="163"/>
    </location>
</feature>
<feature type="coiled-coil region" evidence="1">
    <location>
        <begin position="368"/>
        <end position="402"/>
    </location>
</feature>
<dbReference type="Pfam" id="PF10253">
    <property type="entry name" value="PRCC"/>
    <property type="match status" value="1"/>
</dbReference>
<evidence type="ECO:0000256" key="1">
    <source>
        <dbReference type="SAM" id="Coils"/>
    </source>
</evidence>
<evidence type="ECO:0000256" key="2">
    <source>
        <dbReference type="SAM" id="MobiDB-lite"/>
    </source>
</evidence>
<organism evidence="3 4">
    <name type="scientific">Dentipellis fragilis</name>
    <dbReference type="NCBI Taxonomy" id="205917"/>
    <lineage>
        <taxon>Eukaryota</taxon>
        <taxon>Fungi</taxon>
        <taxon>Dikarya</taxon>
        <taxon>Basidiomycota</taxon>
        <taxon>Agaricomycotina</taxon>
        <taxon>Agaricomycetes</taxon>
        <taxon>Russulales</taxon>
        <taxon>Hericiaceae</taxon>
        <taxon>Dentipellis</taxon>
    </lineage>
</organism>
<reference evidence="3 4" key="1">
    <citation type="submission" date="2019-02" db="EMBL/GenBank/DDBJ databases">
        <title>Genome sequencing of the rare red list fungi Dentipellis fragilis.</title>
        <authorList>
            <person name="Buettner E."/>
            <person name="Kellner H."/>
        </authorList>
    </citation>
    <scope>NUCLEOTIDE SEQUENCE [LARGE SCALE GENOMIC DNA]</scope>
    <source>
        <strain evidence="3 4">DSM 105465</strain>
    </source>
</reference>
<feature type="region of interest" description="Disordered" evidence="2">
    <location>
        <begin position="1"/>
        <end position="264"/>
    </location>
</feature>
<keyword evidence="1" id="KW-0175">Coiled coil</keyword>
<comment type="caution">
    <text evidence="3">The sequence shown here is derived from an EMBL/GenBank/DDBJ whole genome shotgun (WGS) entry which is preliminary data.</text>
</comment>
<dbReference type="AlphaFoldDB" id="A0A4Y9ZDY0"/>
<dbReference type="STRING" id="205917.A0A4Y9ZDY0"/>
<evidence type="ECO:0008006" key="5">
    <source>
        <dbReference type="Google" id="ProtNLM"/>
    </source>
</evidence>
<feature type="compositionally biased region" description="Low complexity" evidence="2">
    <location>
        <begin position="223"/>
        <end position="236"/>
    </location>
</feature>
<sequence>MLVDNYGSDSDSDHDSSPPLQPAPKKPSAAPQVKSSAKGSSLSLPPPSNASGSKSTGLALPAPKTKRPAKKIAIDLPALPPDEDDNLEDTRPPAKKPRLEPAGLSSLFSMLPAPKQKNPLPSAPERVLGSGKGRGLVFNASRSRPVEPSTTVEDDTDGADAVDNDEKPEPPTTSSLPFLPPSLGKGRSNISLEDGPRAAQKPKAAPPPSSAPSADFFSLGERSSTPGSSSTPSSSSNINRPTVSSAPKVDDFVPPEPTPNDPYPGYYMLPSGNWAAYDTSYYQKFYSKWKADYDAQVRALEKKAQKGFEGAEDGDTQEVNAMREMEKAKYEIQEREEKKALTQGAGATAAAPKMNVQGAKLGNRARSRHQLTTLLTEAYQNREALEQRIADGRRNRKEAGNKYGF</sequence>
<dbReference type="OrthoDB" id="2555634at2759"/>
<name>A0A4Y9ZDY0_9AGAM</name>
<evidence type="ECO:0000313" key="4">
    <source>
        <dbReference type="Proteomes" id="UP000298327"/>
    </source>
</evidence>
<protein>
    <recommendedName>
        <fullName evidence="5">Mitotic checkpoint regulator, MAD2B-interacting-domain-containing protein</fullName>
    </recommendedName>
</protein>
<feature type="region of interest" description="Disordered" evidence="2">
    <location>
        <begin position="338"/>
        <end position="365"/>
    </location>
</feature>
<gene>
    <name evidence="3" type="ORF">EVG20_g322</name>
</gene>
<keyword evidence="4" id="KW-1185">Reference proteome</keyword>
<feature type="compositionally biased region" description="Low complexity" evidence="2">
    <location>
        <begin position="341"/>
        <end position="351"/>
    </location>
</feature>
<accession>A0A4Y9ZDY0</accession>
<dbReference type="InterPro" id="IPR018800">
    <property type="entry name" value="PRCC"/>
</dbReference>